<reference evidence="1 2" key="1">
    <citation type="journal article" date="2014" name="Genome Biol. Evol.">
        <title>The secreted proteins of Achlya hypogyna and Thraustotheca clavata identify the ancestral oomycete secretome and reveal gene acquisitions by horizontal gene transfer.</title>
        <authorList>
            <person name="Misner I."/>
            <person name="Blouin N."/>
            <person name="Leonard G."/>
            <person name="Richards T.A."/>
            <person name="Lane C.E."/>
        </authorList>
    </citation>
    <scope>NUCLEOTIDE SEQUENCE [LARGE SCALE GENOMIC DNA]</scope>
    <source>
        <strain evidence="1 2">ATCC 34112</strain>
    </source>
</reference>
<protein>
    <submittedName>
        <fullName evidence="1">Uncharacterized protein</fullName>
    </submittedName>
</protein>
<evidence type="ECO:0000313" key="1">
    <source>
        <dbReference type="EMBL" id="OQR85575.1"/>
    </source>
</evidence>
<comment type="caution">
    <text evidence="1">The sequence shown here is derived from an EMBL/GenBank/DDBJ whole genome shotgun (WGS) entry which is preliminary data.</text>
</comment>
<gene>
    <name evidence="1" type="ORF">THRCLA_23018</name>
</gene>
<accession>A0A1V9YIN1</accession>
<proteinExistence type="predicted"/>
<keyword evidence="2" id="KW-1185">Reference proteome</keyword>
<name>A0A1V9YIN1_9STRA</name>
<evidence type="ECO:0000313" key="2">
    <source>
        <dbReference type="Proteomes" id="UP000243217"/>
    </source>
</evidence>
<dbReference type="Proteomes" id="UP000243217">
    <property type="component" value="Unassembled WGS sequence"/>
</dbReference>
<sequence length="318" mass="36424">MADLIASAAKELGVQALKKLRRSNAKESIIDGKQLLVISPDHWMFNALCQYKRYEHQLIINKVRNATKLPVEAMKTRFLTQLLPGCKHEQLNSFESTEKLSELVLIIASVFSELMPDYEPLLVELALVHCIRVWSREKVDKEARSDVNTFEGFLQNELNGDNASQWFCCQFFMDSLDVMTLAPFFYKERITHQPVKDLISMCLAESHINIHQYSSLLIEHMAKEKNKAALNGWKVWVGETLVTIGTPRRSASQLSLQFLSDVLMNPTQMDSDKLGYFPIGVAIKGFASTEFKDLFAYVLRRTKSINWYFPGYFYTGTS</sequence>
<organism evidence="1 2">
    <name type="scientific">Thraustotheca clavata</name>
    <dbReference type="NCBI Taxonomy" id="74557"/>
    <lineage>
        <taxon>Eukaryota</taxon>
        <taxon>Sar</taxon>
        <taxon>Stramenopiles</taxon>
        <taxon>Oomycota</taxon>
        <taxon>Saprolegniomycetes</taxon>
        <taxon>Saprolegniales</taxon>
        <taxon>Achlyaceae</taxon>
        <taxon>Thraustotheca</taxon>
    </lineage>
</organism>
<dbReference type="AlphaFoldDB" id="A0A1V9YIN1"/>
<dbReference type="EMBL" id="JNBS01003711">
    <property type="protein sequence ID" value="OQR85575.1"/>
    <property type="molecule type" value="Genomic_DNA"/>
</dbReference>